<keyword evidence="2" id="KW-1185">Reference proteome</keyword>
<dbReference type="VEuPathDB" id="FungiDB:C7M61_000456"/>
<accession>A0A2P7YXV1</accession>
<sequence>MSLLQKLLSQLTKTRVQVLCKPPDPIPSRLVELRALQKPSFPHYVEGAYRSYYPTRYSQWPHITNGELPKKPTDIKGVDHLVYFYKERPRIFKQVPLLVNNAFIRLRFFPYYHHLSRARKSNIAYTFSNRGGSPLNDEELYEAFKKYRGPYSRNMFFKTTPHPKDKAVDRVKFRRLVKRSLFDALHDVVPSKKLDVLKVSGIWFFQFDASPCTEDDFSIIKRDITAAVRRVYKDKKLQNTLETQLKKHNKQYNNGDHLIKTASLENTPGAKNVPGYYPKLPFATNTSELV</sequence>
<dbReference type="GeneID" id="36563849"/>
<protein>
    <submittedName>
        <fullName evidence="1">Uncharacterized protein</fullName>
    </submittedName>
</protein>
<dbReference type="RefSeq" id="XP_024715500.1">
    <property type="nucleotide sequence ID" value="XM_024855901.1"/>
</dbReference>
<reference evidence="1 2" key="1">
    <citation type="submission" date="2018-03" db="EMBL/GenBank/DDBJ databases">
        <title>Candida pseudohaemulonii genome assembly and annotation.</title>
        <authorList>
            <person name="Munoz J.F."/>
            <person name="Gade L.G."/>
            <person name="Chow N.A."/>
            <person name="Litvintseva A.P."/>
            <person name="Loparev V.N."/>
            <person name="Cuomo C.A."/>
        </authorList>
    </citation>
    <scope>NUCLEOTIDE SEQUENCE [LARGE SCALE GENOMIC DNA]</scope>
    <source>
        <strain evidence="1 2">B12108</strain>
    </source>
</reference>
<organism evidence="1 2">
    <name type="scientific">Candidozyma pseudohaemuli</name>
    <dbReference type="NCBI Taxonomy" id="418784"/>
    <lineage>
        <taxon>Eukaryota</taxon>
        <taxon>Fungi</taxon>
        <taxon>Dikarya</taxon>
        <taxon>Ascomycota</taxon>
        <taxon>Saccharomycotina</taxon>
        <taxon>Pichiomycetes</taxon>
        <taxon>Metschnikowiaceae</taxon>
        <taxon>Candidozyma</taxon>
    </lineage>
</organism>
<dbReference type="Proteomes" id="UP000241107">
    <property type="component" value="Unassembled WGS sequence"/>
</dbReference>
<name>A0A2P7YXV1_9ASCO</name>
<evidence type="ECO:0000313" key="2">
    <source>
        <dbReference type="Proteomes" id="UP000241107"/>
    </source>
</evidence>
<dbReference type="OrthoDB" id="4091087at2759"/>
<proteinExistence type="predicted"/>
<dbReference type="AlphaFoldDB" id="A0A2P7YXV1"/>
<dbReference type="EMBL" id="PYFQ01000001">
    <property type="protein sequence ID" value="PSK40801.1"/>
    <property type="molecule type" value="Genomic_DNA"/>
</dbReference>
<comment type="caution">
    <text evidence="1">The sequence shown here is derived from an EMBL/GenBank/DDBJ whole genome shotgun (WGS) entry which is preliminary data.</text>
</comment>
<evidence type="ECO:0000313" key="1">
    <source>
        <dbReference type="EMBL" id="PSK40801.1"/>
    </source>
</evidence>
<gene>
    <name evidence="1" type="ORF">C7M61_000456</name>
</gene>